<accession>A0A096ADH7</accession>
<sequence length="93" mass="10612">MKTTLIHLSEEATATLEAMLDPGYIYERTERLQAIEDFLIDQWRDAGNIKPETALTFLDTLRSLRKDFDTFLTSVDPSGEADNRQTLNSSDNE</sequence>
<organism evidence="1 2">
    <name type="scientific">Prevotella bivia DNF00320</name>
    <dbReference type="NCBI Taxonomy" id="1401068"/>
    <lineage>
        <taxon>Bacteria</taxon>
        <taxon>Pseudomonadati</taxon>
        <taxon>Bacteroidota</taxon>
        <taxon>Bacteroidia</taxon>
        <taxon>Bacteroidales</taxon>
        <taxon>Prevotellaceae</taxon>
        <taxon>Prevotella</taxon>
    </lineage>
</organism>
<dbReference type="EMBL" id="JRNQ01000023">
    <property type="protein sequence ID" value="KGF44955.1"/>
    <property type="molecule type" value="Genomic_DNA"/>
</dbReference>
<dbReference type="Proteomes" id="UP000029525">
    <property type="component" value="Unassembled WGS sequence"/>
</dbReference>
<reference evidence="1 2" key="1">
    <citation type="submission" date="2014-07" db="EMBL/GenBank/DDBJ databases">
        <authorList>
            <person name="McCorrison J."/>
            <person name="Sanka R."/>
            <person name="Torralba M."/>
            <person name="Gillis M."/>
            <person name="Haft D.H."/>
            <person name="Methe B."/>
            <person name="Sutton G."/>
            <person name="Nelson K.E."/>
        </authorList>
    </citation>
    <scope>NUCLEOTIDE SEQUENCE [LARGE SCALE GENOMIC DNA]</scope>
    <source>
        <strain evidence="1 2">DNF00320</strain>
    </source>
</reference>
<dbReference type="OrthoDB" id="1072357at2"/>
<protein>
    <submittedName>
        <fullName evidence="1">Uncharacterized protein</fullName>
    </submittedName>
</protein>
<evidence type="ECO:0000313" key="2">
    <source>
        <dbReference type="Proteomes" id="UP000029525"/>
    </source>
</evidence>
<name>A0A096ADH7_9BACT</name>
<gene>
    <name evidence="1" type="ORF">HMPREF0647_04700</name>
</gene>
<proteinExistence type="predicted"/>
<comment type="caution">
    <text evidence="1">The sequence shown here is derived from an EMBL/GenBank/DDBJ whole genome shotgun (WGS) entry which is preliminary data.</text>
</comment>
<dbReference type="RefSeq" id="WP_036866659.1">
    <property type="nucleotide sequence ID" value="NZ_JRNQ01000023.1"/>
</dbReference>
<dbReference type="AlphaFoldDB" id="A0A096ADH7"/>
<evidence type="ECO:0000313" key="1">
    <source>
        <dbReference type="EMBL" id="KGF44955.1"/>
    </source>
</evidence>